<dbReference type="InterPro" id="IPR043595">
    <property type="entry name" value="FaeB/C/D"/>
</dbReference>
<evidence type="ECO:0000256" key="8">
    <source>
        <dbReference type="SAM" id="MobiDB-lite"/>
    </source>
</evidence>
<dbReference type="STRING" id="1391654.AKJ09_07451"/>
<evidence type="ECO:0000256" key="9">
    <source>
        <dbReference type="SAM" id="SignalP"/>
    </source>
</evidence>
<dbReference type="OrthoDB" id="5378798at2"/>
<keyword evidence="2" id="KW-0964">Secreted</keyword>
<feature type="signal peptide" evidence="9">
    <location>
        <begin position="1"/>
        <end position="17"/>
    </location>
</feature>
<keyword evidence="5" id="KW-0378">Hydrolase</keyword>
<evidence type="ECO:0000256" key="6">
    <source>
        <dbReference type="ARBA" id="ARBA00023277"/>
    </source>
</evidence>
<keyword evidence="4 9" id="KW-0732">Signal</keyword>
<feature type="chain" id="PRO_5005466817" evidence="9">
    <location>
        <begin position="18"/>
        <end position="305"/>
    </location>
</feature>
<evidence type="ECO:0000256" key="4">
    <source>
        <dbReference type="ARBA" id="ARBA00022729"/>
    </source>
</evidence>
<reference evidence="10 11" key="1">
    <citation type="submission" date="2015-08" db="EMBL/GenBank/DDBJ databases">
        <authorList>
            <person name="Babu N.S."/>
            <person name="Beckwith C.J."/>
            <person name="Beseler K.G."/>
            <person name="Brison A."/>
            <person name="Carone J.V."/>
            <person name="Caskin T.P."/>
            <person name="Diamond M."/>
            <person name="Durham M.E."/>
            <person name="Foxe J.M."/>
            <person name="Go M."/>
            <person name="Henderson B.A."/>
            <person name="Jones I.B."/>
            <person name="McGettigan J.A."/>
            <person name="Micheletti S.J."/>
            <person name="Nasrallah M.E."/>
            <person name="Ortiz D."/>
            <person name="Piller C.R."/>
            <person name="Privatt S.R."/>
            <person name="Schneider S.L."/>
            <person name="Sharp S."/>
            <person name="Smith T.C."/>
            <person name="Stanton J.D."/>
            <person name="Ullery H.E."/>
            <person name="Wilson R.J."/>
            <person name="Serrano M.G."/>
            <person name="Buck G."/>
            <person name="Lee V."/>
            <person name="Wang Y."/>
            <person name="Carvalho R."/>
            <person name="Voegtly L."/>
            <person name="Shi R."/>
            <person name="Duckworth R."/>
            <person name="Johnson A."/>
            <person name="Loviza R."/>
            <person name="Walstead R."/>
            <person name="Shah Z."/>
            <person name="Kiflezghi M."/>
            <person name="Wade K."/>
            <person name="Ball S.L."/>
            <person name="Bradley K.W."/>
            <person name="Asai D.J."/>
            <person name="Bowman C.A."/>
            <person name="Russell D.A."/>
            <person name="Pope W.H."/>
            <person name="Jacobs-Sera D."/>
            <person name="Hendrix R.W."/>
            <person name="Hatfull G.F."/>
        </authorList>
    </citation>
    <scope>NUCLEOTIDE SEQUENCE [LARGE SCALE GENOMIC DNA]</scope>
    <source>
        <strain evidence="10 11">DSM 27648</strain>
    </source>
</reference>
<dbReference type="RefSeq" id="WP_146652014.1">
    <property type="nucleotide sequence ID" value="NZ_CP012333.1"/>
</dbReference>
<dbReference type="GO" id="GO:0030600">
    <property type="term" value="F:feruloyl esterase activity"/>
    <property type="evidence" value="ECO:0007669"/>
    <property type="project" value="InterPro"/>
</dbReference>
<evidence type="ECO:0000256" key="2">
    <source>
        <dbReference type="ARBA" id="ARBA00022525"/>
    </source>
</evidence>
<comment type="subcellular location">
    <subcellularLocation>
        <location evidence="1">Secreted</location>
    </subcellularLocation>
</comment>
<evidence type="ECO:0000313" key="10">
    <source>
        <dbReference type="EMBL" id="AKV00788.1"/>
    </source>
</evidence>
<evidence type="ECO:0000256" key="7">
    <source>
        <dbReference type="ARBA" id="ARBA00023326"/>
    </source>
</evidence>
<evidence type="ECO:0000313" key="11">
    <source>
        <dbReference type="Proteomes" id="UP000064967"/>
    </source>
</evidence>
<organism evidence="10 11">
    <name type="scientific">Labilithrix luteola</name>
    <dbReference type="NCBI Taxonomy" id="1391654"/>
    <lineage>
        <taxon>Bacteria</taxon>
        <taxon>Pseudomonadati</taxon>
        <taxon>Myxococcota</taxon>
        <taxon>Polyangia</taxon>
        <taxon>Polyangiales</taxon>
        <taxon>Labilitrichaceae</taxon>
        <taxon>Labilithrix</taxon>
    </lineage>
</organism>
<evidence type="ECO:0000256" key="1">
    <source>
        <dbReference type="ARBA" id="ARBA00004613"/>
    </source>
</evidence>
<dbReference type="SUPFAM" id="SSF53474">
    <property type="entry name" value="alpha/beta-Hydrolases"/>
    <property type="match status" value="1"/>
</dbReference>
<dbReference type="AlphaFoldDB" id="A0A0K1Q4Y0"/>
<proteinExistence type="predicted"/>
<keyword evidence="6" id="KW-0119">Carbohydrate metabolism</keyword>
<keyword evidence="11" id="KW-1185">Reference proteome</keyword>
<dbReference type="PANTHER" id="PTHR38050">
    <property type="match status" value="1"/>
</dbReference>
<dbReference type="GO" id="GO:0045493">
    <property type="term" value="P:xylan catabolic process"/>
    <property type="evidence" value="ECO:0007669"/>
    <property type="project" value="UniProtKB-KW"/>
</dbReference>
<name>A0A0K1Q4Y0_9BACT</name>
<accession>A0A0K1Q4Y0</accession>
<dbReference type="PROSITE" id="PS51257">
    <property type="entry name" value="PROKAR_LIPOPROTEIN"/>
    <property type="match status" value="1"/>
</dbReference>
<protein>
    <submittedName>
        <fullName evidence="10">Esterase lipoprotein LpqC</fullName>
    </submittedName>
</protein>
<dbReference type="PANTHER" id="PTHR38050:SF2">
    <property type="entry name" value="FERULOYL ESTERASE C-RELATED"/>
    <property type="match status" value="1"/>
</dbReference>
<dbReference type="Proteomes" id="UP000064967">
    <property type="component" value="Chromosome"/>
</dbReference>
<dbReference type="KEGG" id="llu:AKJ09_07451"/>
<dbReference type="EMBL" id="CP012333">
    <property type="protein sequence ID" value="AKV00788.1"/>
    <property type="molecule type" value="Genomic_DNA"/>
</dbReference>
<dbReference type="GO" id="GO:0005576">
    <property type="term" value="C:extracellular region"/>
    <property type="evidence" value="ECO:0007669"/>
    <property type="project" value="UniProtKB-SubCell"/>
</dbReference>
<keyword evidence="10" id="KW-0449">Lipoprotein</keyword>
<gene>
    <name evidence="10" type="ORF">AKJ09_07451</name>
</gene>
<keyword evidence="3" id="KW-0858">Xylan degradation</keyword>
<dbReference type="InterPro" id="IPR029058">
    <property type="entry name" value="AB_hydrolase_fold"/>
</dbReference>
<sequence length="305" mass="31739">MKRAFVCAAVALAGCFAACNDATSDGGGPSGNITRDAGDSPSNPSSPNDAEAGPGDEADTAPPSPLPKVDVTTETITIDGTVREYVLAVPKSYDATRAYPLVLVLHGDGGTGPTMRALHTVDDVSGDDAIVAYPSGIGTHWDQSLDEVNNSDMHFMRDLVATLKGRYNVDLGRVFGVGYSAGGFMVNQISCRMGLFRAIASHAGGAPYPNPPPPDCSTGNLVAALVFHGTADTTVDLSSSTWEAQYWAQRVGCASTTSATNPAPCEAYDTCPADKPVEICIIPGLGHIPWAEGVKTEWAFFTALP</sequence>
<evidence type="ECO:0000256" key="5">
    <source>
        <dbReference type="ARBA" id="ARBA00022801"/>
    </source>
</evidence>
<feature type="region of interest" description="Disordered" evidence="8">
    <location>
        <begin position="25"/>
        <end position="70"/>
    </location>
</feature>
<keyword evidence="7" id="KW-0624">Polysaccharide degradation</keyword>
<dbReference type="Gene3D" id="3.40.50.1820">
    <property type="entry name" value="alpha/beta hydrolase"/>
    <property type="match status" value="1"/>
</dbReference>
<evidence type="ECO:0000256" key="3">
    <source>
        <dbReference type="ARBA" id="ARBA00022651"/>
    </source>
</evidence>